<evidence type="ECO:0000313" key="1">
    <source>
        <dbReference type="EMBL" id="KKN06397.1"/>
    </source>
</evidence>
<sequence>MFKFDEAAINEQFGRMLDIMPSCMILRSAIFPVMGQLALLRLPSLKLLPLLGYEEIEFGLEVRFNRELLQRASVDFIELTIQQFLGAMMRGIVDKSYSIGRPLTVGPLMFEYIELADGTEIIVTVLIEWGFLR</sequence>
<accession>A0A0F9N3R6</accession>
<comment type="caution">
    <text evidence="1">The sequence shown here is derived from an EMBL/GenBank/DDBJ whole genome shotgun (WGS) entry which is preliminary data.</text>
</comment>
<protein>
    <submittedName>
        <fullName evidence="1">Uncharacterized protein</fullName>
    </submittedName>
</protein>
<proteinExistence type="predicted"/>
<gene>
    <name evidence="1" type="ORF">LCGC14_1077580</name>
</gene>
<organism evidence="1">
    <name type="scientific">marine sediment metagenome</name>
    <dbReference type="NCBI Taxonomy" id="412755"/>
    <lineage>
        <taxon>unclassified sequences</taxon>
        <taxon>metagenomes</taxon>
        <taxon>ecological metagenomes</taxon>
    </lineage>
</organism>
<dbReference type="AlphaFoldDB" id="A0A0F9N3R6"/>
<dbReference type="EMBL" id="LAZR01004696">
    <property type="protein sequence ID" value="KKN06397.1"/>
    <property type="molecule type" value="Genomic_DNA"/>
</dbReference>
<name>A0A0F9N3R6_9ZZZZ</name>
<reference evidence="1" key="1">
    <citation type="journal article" date="2015" name="Nature">
        <title>Complex archaea that bridge the gap between prokaryotes and eukaryotes.</title>
        <authorList>
            <person name="Spang A."/>
            <person name="Saw J.H."/>
            <person name="Jorgensen S.L."/>
            <person name="Zaremba-Niedzwiedzka K."/>
            <person name="Martijn J."/>
            <person name="Lind A.E."/>
            <person name="van Eijk R."/>
            <person name="Schleper C."/>
            <person name="Guy L."/>
            <person name="Ettema T.J."/>
        </authorList>
    </citation>
    <scope>NUCLEOTIDE SEQUENCE</scope>
</reference>